<dbReference type="PANTHER" id="PTHR30489:SF0">
    <property type="entry name" value="LIPOPROTEIN-RELEASING SYSTEM TRANSMEMBRANE PROTEIN LOLE"/>
    <property type="match status" value="1"/>
</dbReference>
<feature type="domain" description="ABC3 transporter permease C-terminal" evidence="7">
    <location>
        <begin position="2"/>
        <end position="80"/>
    </location>
</feature>
<dbReference type="AlphaFoldDB" id="X1NMC8"/>
<organism evidence="8">
    <name type="scientific">marine sediment metagenome</name>
    <dbReference type="NCBI Taxonomy" id="412755"/>
    <lineage>
        <taxon>unclassified sequences</taxon>
        <taxon>metagenomes</taxon>
        <taxon>ecological metagenomes</taxon>
    </lineage>
</organism>
<sequence length="87" mass="9388">GMVQLSFLLESSFVALLGIALGIALGAGLSVQIIDQMSDYFESMTYQVPWVNIVAVAIIAYGASLLTTYLPARQASKIYPAEALRFE</sequence>
<comment type="caution">
    <text evidence="8">The sequence shown here is derived from an EMBL/GenBank/DDBJ whole genome shotgun (WGS) entry which is preliminary data.</text>
</comment>
<name>X1NMC8_9ZZZZ</name>
<dbReference type="Pfam" id="PF02687">
    <property type="entry name" value="FtsX"/>
    <property type="match status" value="1"/>
</dbReference>
<keyword evidence="3 6" id="KW-0812">Transmembrane</keyword>
<evidence type="ECO:0000313" key="8">
    <source>
        <dbReference type="EMBL" id="GAI19834.1"/>
    </source>
</evidence>
<evidence type="ECO:0000256" key="4">
    <source>
        <dbReference type="ARBA" id="ARBA00022989"/>
    </source>
</evidence>
<evidence type="ECO:0000256" key="5">
    <source>
        <dbReference type="ARBA" id="ARBA00023136"/>
    </source>
</evidence>
<evidence type="ECO:0000256" key="3">
    <source>
        <dbReference type="ARBA" id="ARBA00022692"/>
    </source>
</evidence>
<feature type="transmembrane region" description="Helical" evidence="6">
    <location>
        <begin position="49"/>
        <end position="70"/>
    </location>
</feature>
<reference evidence="8" key="1">
    <citation type="journal article" date="2014" name="Front. Microbiol.">
        <title>High frequency of phylogenetically diverse reductive dehalogenase-homologous genes in deep subseafloor sedimentary metagenomes.</title>
        <authorList>
            <person name="Kawai M."/>
            <person name="Futagami T."/>
            <person name="Toyoda A."/>
            <person name="Takaki Y."/>
            <person name="Nishi S."/>
            <person name="Hori S."/>
            <person name="Arai W."/>
            <person name="Tsubouchi T."/>
            <person name="Morono Y."/>
            <person name="Uchiyama I."/>
            <person name="Ito T."/>
            <person name="Fujiyama A."/>
            <person name="Inagaki F."/>
            <person name="Takami H."/>
        </authorList>
    </citation>
    <scope>NUCLEOTIDE SEQUENCE</scope>
    <source>
        <strain evidence="8">Expedition CK06-06</strain>
    </source>
</reference>
<accession>X1NMC8</accession>
<proteinExistence type="predicted"/>
<dbReference type="GO" id="GO:0044874">
    <property type="term" value="P:lipoprotein localization to outer membrane"/>
    <property type="evidence" value="ECO:0007669"/>
    <property type="project" value="TreeGrafter"/>
</dbReference>
<gene>
    <name evidence="8" type="ORF">S06H3_29230</name>
</gene>
<dbReference type="EMBL" id="BARV01017113">
    <property type="protein sequence ID" value="GAI19834.1"/>
    <property type="molecule type" value="Genomic_DNA"/>
</dbReference>
<evidence type="ECO:0000259" key="7">
    <source>
        <dbReference type="Pfam" id="PF02687"/>
    </source>
</evidence>
<evidence type="ECO:0000256" key="6">
    <source>
        <dbReference type="SAM" id="Phobius"/>
    </source>
</evidence>
<dbReference type="InterPro" id="IPR051447">
    <property type="entry name" value="Lipoprotein-release_system"/>
</dbReference>
<dbReference type="GO" id="GO:0098797">
    <property type="term" value="C:plasma membrane protein complex"/>
    <property type="evidence" value="ECO:0007669"/>
    <property type="project" value="TreeGrafter"/>
</dbReference>
<protein>
    <recommendedName>
        <fullName evidence="7">ABC3 transporter permease C-terminal domain-containing protein</fullName>
    </recommendedName>
</protein>
<evidence type="ECO:0000256" key="2">
    <source>
        <dbReference type="ARBA" id="ARBA00022475"/>
    </source>
</evidence>
<keyword evidence="2" id="KW-1003">Cell membrane</keyword>
<keyword evidence="5 6" id="KW-0472">Membrane</keyword>
<evidence type="ECO:0000256" key="1">
    <source>
        <dbReference type="ARBA" id="ARBA00004651"/>
    </source>
</evidence>
<dbReference type="InterPro" id="IPR003838">
    <property type="entry name" value="ABC3_permease_C"/>
</dbReference>
<dbReference type="PANTHER" id="PTHR30489">
    <property type="entry name" value="LIPOPROTEIN-RELEASING SYSTEM TRANSMEMBRANE PROTEIN LOLE"/>
    <property type="match status" value="1"/>
</dbReference>
<feature type="non-terminal residue" evidence="8">
    <location>
        <position position="1"/>
    </location>
</feature>
<feature type="transmembrane region" description="Helical" evidence="6">
    <location>
        <begin position="7"/>
        <end position="29"/>
    </location>
</feature>
<comment type="subcellular location">
    <subcellularLocation>
        <location evidence="1">Cell membrane</location>
        <topology evidence="1">Multi-pass membrane protein</topology>
    </subcellularLocation>
</comment>
<keyword evidence="4 6" id="KW-1133">Transmembrane helix</keyword>